<sequence length="226" mass="25595">MKNKRRAMKIGLIIAFIAVLIYLITSINIYDKESLTDFFSTAKDDRNFSVFFTVISTALVIFFVPISWLNALSAFFFGIKGFIFIAIAGVIGSIVSFYIARVFQEDAMKIVYKIYNKKKRKVTLNEVIEKIDKFGMGYVFFMRSMPFIPFSIANFVSGVTSIKFVDYLLGTILGLIPGQFITNLFFAKAVSIKEDPIGAIIAAGIKIGYVVIILLWQKKSKYRVKE</sequence>
<evidence type="ECO:0000256" key="4">
    <source>
        <dbReference type="ARBA" id="ARBA00022989"/>
    </source>
</evidence>
<dbReference type="STRING" id="1123281.SAMN02745180_00158"/>
<keyword evidence="5 6" id="KW-0472">Membrane</keyword>
<organism evidence="8 9">
    <name type="scientific">Sporanaerobacter acetigenes DSM 13106</name>
    <dbReference type="NCBI Taxonomy" id="1123281"/>
    <lineage>
        <taxon>Bacteria</taxon>
        <taxon>Bacillati</taxon>
        <taxon>Bacillota</taxon>
        <taxon>Tissierellia</taxon>
        <taxon>Tissierellales</taxon>
        <taxon>Sporanaerobacteraceae</taxon>
        <taxon>Sporanaerobacter</taxon>
    </lineage>
</organism>
<name>A0A1M5SFF6_9FIRM</name>
<feature type="transmembrane region" description="Helical" evidence="6">
    <location>
        <begin position="138"/>
        <end position="157"/>
    </location>
</feature>
<evidence type="ECO:0000259" key="7">
    <source>
        <dbReference type="Pfam" id="PF09335"/>
    </source>
</evidence>
<keyword evidence="4 6" id="KW-1133">Transmembrane helix</keyword>
<feature type="transmembrane region" description="Helical" evidence="6">
    <location>
        <begin position="81"/>
        <end position="100"/>
    </location>
</feature>
<dbReference type="InterPro" id="IPR015414">
    <property type="entry name" value="TMEM64"/>
</dbReference>
<feature type="transmembrane region" description="Helical" evidence="6">
    <location>
        <begin position="50"/>
        <end position="69"/>
    </location>
</feature>
<dbReference type="OrthoDB" id="9812980at2"/>
<evidence type="ECO:0000256" key="3">
    <source>
        <dbReference type="ARBA" id="ARBA00022692"/>
    </source>
</evidence>
<feature type="transmembrane region" description="Helical" evidence="6">
    <location>
        <begin position="12"/>
        <end position="30"/>
    </location>
</feature>
<reference evidence="8 9" key="1">
    <citation type="submission" date="2016-11" db="EMBL/GenBank/DDBJ databases">
        <authorList>
            <person name="Jaros S."/>
            <person name="Januszkiewicz K."/>
            <person name="Wedrychowicz H."/>
        </authorList>
    </citation>
    <scope>NUCLEOTIDE SEQUENCE [LARGE SCALE GENOMIC DNA]</scope>
    <source>
        <strain evidence="8 9">DSM 13106</strain>
    </source>
</reference>
<evidence type="ECO:0000313" key="9">
    <source>
        <dbReference type="Proteomes" id="UP000184389"/>
    </source>
</evidence>
<keyword evidence="3 6" id="KW-0812">Transmembrane</keyword>
<protein>
    <recommendedName>
        <fullName evidence="6">TVP38/TMEM64 family membrane protein</fullName>
    </recommendedName>
</protein>
<feature type="transmembrane region" description="Helical" evidence="6">
    <location>
        <begin position="164"/>
        <end position="185"/>
    </location>
</feature>
<evidence type="ECO:0000313" key="8">
    <source>
        <dbReference type="EMBL" id="SHH37274.1"/>
    </source>
</evidence>
<comment type="subcellular location">
    <subcellularLocation>
        <location evidence="1 6">Cell membrane</location>
        <topology evidence="1 6">Multi-pass membrane protein</topology>
    </subcellularLocation>
</comment>
<proteinExistence type="inferred from homology"/>
<dbReference type="RefSeq" id="WP_072742628.1">
    <property type="nucleotide sequence ID" value="NZ_FQXR01000002.1"/>
</dbReference>
<evidence type="ECO:0000256" key="1">
    <source>
        <dbReference type="ARBA" id="ARBA00004651"/>
    </source>
</evidence>
<evidence type="ECO:0000256" key="5">
    <source>
        <dbReference type="ARBA" id="ARBA00023136"/>
    </source>
</evidence>
<dbReference type="EMBL" id="FQXR01000002">
    <property type="protein sequence ID" value="SHH37274.1"/>
    <property type="molecule type" value="Genomic_DNA"/>
</dbReference>
<comment type="similarity">
    <text evidence="6">Belongs to the TVP38/TMEM64 family.</text>
</comment>
<dbReference type="AlphaFoldDB" id="A0A1M5SFF6"/>
<feature type="domain" description="VTT" evidence="7">
    <location>
        <begin position="64"/>
        <end position="185"/>
    </location>
</feature>
<dbReference type="InterPro" id="IPR032816">
    <property type="entry name" value="VTT_dom"/>
</dbReference>
<dbReference type="Proteomes" id="UP000184389">
    <property type="component" value="Unassembled WGS sequence"/>
</dbReference>
<dbReference type="Pfam" id="PF09335">
    <property type="entry name" value="VTT_dom"/>
    <property type="match status" value="1"/>
</dbReference>
<accession>A0A1M5SFF6</accession>
<dbReference type="GO" id="GO:0005886">
    <property type="term" value="C:plasma membrane"/>
    <property type="evidence" value="ECO:0007669"/>
    <property type="project" value="UniProtKB-SubCell"/>
</dbReference>
<evidence type="ECO:0000256" key="2">
    <source>
        <dbReference type="ARBA" id="ARBA00022475"/>
    </source>
</evidence>
<dbReference type="PANTHER" id="PTHR12677">
    <property type="entry name" value="GOLGI APPARATUS MEMBRANE PROTEIN TVP38-RELATED"/>
    <property type="match status" value="1"/>
</dbReference>
<dbReference type="PANTHER" id="PTHR12677:SF59">
    <property type="entry name" value="GOLGI APPARATUS MEMBRANE PROTEIN TVP38-RELATED"/>
    <property type="match status" value="1"/>
</dbReference>
<keyword evidence="2 6" id="KW-1003">Cell membrane</keyword>
<gene>
    <name evidence="8" type="ORF">SAMN02745180_00158</name>
</gene>
<keyword evidence="9" id="KW-1185">Reference proteome</keyword>
<feature type="transmembrane region" description="Helical" evidence="6">
    <location>
        <begin position="197"/>
        <end position="216"/>
    </location>
</feature>
<evidence type="ECO:0000256" key="6">
    <source>
        <dbReference type="RuleBase" id="RU366058"/>
    </source>
</evidence>